<evidence type="ECO:0000259" key="6">
    <source>
        <dbReference type="Pfam" id="PF04542"/>
    </source>
</evidence>
<evidence type="ECO:0000256" key="3">
    <source>
        <dbReference type="ARBA" id="ARBA00023082"/>
    </source>
</evidence>
<evidence type="ECO:0000313" key="9">
    <source>
        <dbReference type="Proteomes" id="UP000245790"/>
    </source>
</evidence>
<dbReference type="InterPro" id="IPR036388">
    <property type="entry name" value="WH-like_DNA-bd_sf"/>
</dbReference>
<evidence type="ECO:0000256" key="4">
    <source>
        <dbReference type="ARBA" id="ARBA00023125"/>
    </source>
</evidence>
<gene>
    <name evidence="8" type="ORF">C8D97_11439</name>
</gene>
<dbReference type="InterPro" id="IPR013324">
    <property type="entry name" value="RNA_pol_sigma_r3/r4-like"/>
</dbReference>
<dbReference type="CDD" id="cd06171">
    <property type="entry name" value="Sigma70_r4"/>
    <property type="match status" value="1"/>
</dbReference>
<dbReference type="GO" id="GO:0006352">
    <property type="term" value="P:DNA-templated transcription initiation"/>
    <property type="evidence" value="ECO:0007669"/>
    <property type="project" value="InterPro"/>
</dbReference>
<dbReference type="InterPro" id="IPR007627">
    <property type="entry name" value="RNA_pol_sigma70_r2"/>
</dbReference>
<keyword evidence="4" id="KW-0238">DNA-binding</keyword>
<dbReference type="OrthoDB" id="9797134at2"/>
<dbReference type="Gene3D" id="1.10.1740.10">
    <property type="match status" value="1"/>
</dbReference>
<proteinExistence type="inferred from homology"/>
<dbReference type="InterPro" id="IPR014284">
    <property type="entry name" value="RNA_pol_sigma-70_dom"/>
</dbReference>
<evidence type="ECO:0000313" key="8">
    <source>
        <dbReference type="EMBL" id="PWK45366.1"/>
    </source>
</evidence>
<dbReference type="NCBIfam" id="TIGR02937">
    <property type="entry name" value="sigma70-ECF"/>
    <property type="match status" value="1"/>
</dbReference>
<dbReference type="InterPro" id="IPR013249">
    <property type="entry name" value="RNA_pol_sigma70_r4_t2"/>
</dbReference>
<evidence type="ECO:0000259" key="7">
    <source>
        <dbReference type="Pfam" id="PF08281"/>
    </source>
</evidence>
<dbReference type="AlphaFoldDB" id="A0A316FD25"/>
<name>A0A316FD25_9GAMM</name>
<sequence>MTRIRVVNQLIQQHSQGAYAMAVQMLRCKDDAQDVMQDACYALLRQARLPKDSSQFRMLLFKVVRNKVIDRVRAQKVRRSESWNEESVAANEQQNPETYWQQQQAQTSIKKALAALSLEHRDIILLKDWQGFSYAEIANILEIEAGTVMSRLHRARLALRQQMKLSEGES</sequence>
<evidence type="ECO:0000256" key="1">
    <source>
        <dbReference type="ARBA" id="ARBA00010641"/>
    </source>
</evidence>
<keyword evidence="9" id="KW-1185">Reference proteome</keyword>
<protein>
    <submittedName>
        <fullName evidence="8">RNA polymerase sigma-70 factor (ECF subfamily)</fullName>
    </submittedName>
</protein>
<dbReference type="SUPFAM" id="SSF88659">
    <property type="entry name" value="Sigma3 and sigma4 domains of RNA polymerase sigma factors"/>
    <property type="match status" value="1"/>
</dbReference>
<dbReference type="EMBL" id="QGGU01000014">
    <property type="protein sequence ID" value="PWK45366.1"/>
    <property type="molecule type" value="Genomic_DNA"/>
</dbReference>
<comment type="similarity">
    <text evidence="1">Belongs to the sigma-70 factor family. ECF subfamily.</text>
</comment>
<feature type="domain" description="RNA polymerase sigma factor 70 region 4 type 2" evidence="7">
    <location>
        <begin position="108"/>
        <end position="159"/>
    </location>
</feature>
<dbReference type="Proteomes" id="UP000245790">
    <property type="component" value="Unassembled WGS sequence"/>
</dbReference>
<evidence type="ECO:0000256" key="2">
    <source>
        <dbReference type="ARBA" id="ARBA00023015"/>
    </source>
</evidence>
<evidence type="ECO:0000256" key="5">
    <source>
        <dbReference type="ARBA" id="ARBA00023163"/>
    </source>
</evidence>
<dbReference type="Pfam" id="PF04542">
    <property type="entry name" value="Sigma70_r2"/>
    <property type="match status" value="1"/>
</dbReference>
<dbReference type="SUPFAM" id="SSF88946">
    <property type="entry name" value="Sigma2 domain of RNA polymerase sigma factors"/>
    <property type="match status" value="1"/>
</dbReference>
<dbReference type="InterPro" id="IPR039425">
    <property type="entry name" value="RNA_pol_sigma-70-like"/>
</dbReference>
<dbReference type="RefSeq" id="WP_109764910.1">
    <property type="nucleotide sequence ID" value="NZ_QGGU01000014.1"/>
</dbReference>
<dbReference type="PANTHER" id="PTHR43133">
    <property type="entry name" value="RNA POLYMERASE ECF-TYPE SIGMA FACTO"/>
    <property type="match status" value="1"/>
</dbReference>
<dbReference type="Pfam" id="PF08281">
    <property type="entry name" value="Sigma70_r4_2"/>
    <property type="match status" value="1"/>
</dbReference>
<comment type="caution">
    <text evidence="8">The sequence shown here is derived from an EMBL/GenBank/DDBJ whole genome shotgun (WGS) entry which is preliminary data.</text>
</comment>
<dbReference type="GO" id="GO:0016987">
    <property type="term" value="F:sigma factor activity"/>
    <property type="evidence" value="ECO:0007669"/>
    <property type="project" value="UniProtKB-KW"/>
</dbReference>
<dbReference type="Gene3D" id="1.10.10.10">
    <property type="entry name" value="Winged helix-like DNA-binding domain superfamily/Winged helix DNA-binding domain"/>
    <property type="match status" value="1"/>
</dbReference>
<accession>A0A316FD25</accession>
<reference evidence="8 9" key="1">
    <citation type="submission" date="2018-05" db="EMBL/GenBank/DDBJ databases">
        <title>Genomic Encyclopedia of Type Strains, Phase IV (KMG-IV): sequencing the most valuable type-strain genomes for metagenomic binning, comparative biology and taxonomic classification.</title>
        <authorList>
            <person name="Goeker M."/>
        </authorList>
    </citation>
    <scope>NUCLEOTIDE SEQUENCE [LARGE SCALE GENOMIC DNA]</scope>
    <source>
        <strain evidence="8 9">DSM 25350</strain>
    </source>
</reference>
<keyword evidence="5" id="KW-0804">Transcription</keyword>
<feature type="domain" description="RNA polymerase sigma-70 region 2" evidence="6">
    <location>
        <begin position="10"/>
        <end position="76"/>
    </location>
</feature>
<dbReference type="InterPro" id="IPR013325">
    <property type="entry name" value="RNA_pol_sigma_r2"/>
</dbReference>
<organism evidence="8 9">
    <name type="scientific">Pleionea mediterranea</name>
    <dbReference type="NCBI Taxonomy" id="523701"/>
    <lineage>
        <taxon>Bacteria</taxon>
        <taxon>Pseudomonadati</taxon>
        <taxon>Pseudomonadota</taxon>
        <taxon>Gammaproteobacteria</taxon>
        <taxon>Oceanospirillales</taxon>
        <taxon>Pleioneaceae</taxon>
        <taxon>Pleionea</taxon>
    </lineage>
</organism>
<dbReference type="GO" id="GO:0003677">
    <property type="term" value="F:DNA binding"/>
    <property type="evidence" value="ECO:0007669"/>
    <property type="project" value="UniProtKB-KW"/>
</dbReference>
<keyword evidence="3" id="KW-0731">Sigma factor</keyword>
<keyword evidence="2" id="KW-0805">Transcription regulation</keyword>
<dbReference type="PANTHER" id="PTHR43133:SF8">
    <property type="entry name" value="RNA POLYMERASE SIGMA FACTOR HI_1459-RELATED"/>
    <property type="match status" value="1"/>
</dbReference>